<dbReference type="EC" id="5.4.99.12" evidence="4"/>
<evidence type="ECO:0000259" key="8">
    <source>
        <dbReference type="Pfam" id="PF01416"/>
    </source>
</evidence>
<evidence type="ECO:0000256" key="3">
    <source>
        <dbReference type="ARBA" id="ARBA00023235"/>
    </source>
</evidence>
<dbReference type="FunFam" id="3.30.70.580:FF:000001">
    <property type="entry name" value="tRNA pseudouridine synthase A"/>
    <property type="match status" value="1"/>
</dbReference>
<reference evidence="10" key="1">
    <citation type="submission" date="2020-07" db="EMBL/GenBank/DDBJ databases">
        <title>Complete genome sequencing of Clostridia bacterium strain 12CBH8.</title>
        <authorList>
            <person name="Sakamoto M."/>
            <person name="Murakami T."/>
            <person name="Mori H."/>
        </authorList>
    </citation>
    <scope>NUCLEOTIDE SEQUENCE [LARGE SCALE GENOMIC DNA]</scope>
    <source>
        <strain evidence="10">12CBH8</strain>
    </source>
</reference>
<dbReference type="GO" id="GO:0160147">
    <property type="term" value="F:tRNA pseudouridine(38-40) synthase activity"/>
    <property type="evidence" value="ECO:0007669"/>
    <property type="project" value="UniProtKB-EC"/>
</dbReference>
<dbReference type="Pfam" id="PF01416">
    <property type="entry name" value="PseudoU_synth_1"/>
    <property type="match status" value="2"/>
</dbReference>
<dbReference type="Gene3D" id="3.30.70.580">
    <property type="entry name" value="Pseudouridine synthase I, catalytic domain, N-terminal subdomain"/>
    <property type="match status" value="1"/>
</dbReference>
<dbReference type="GO" id="GO:0031119">
    <property type="term" value="P:tRNA pseudouridine synthesis"/>
    <property type="evidence" value="ECO:0007669"/>
    <property type="project" value="UniProtKB-UniRule"/>
</dbReference>
<dbReference type="InterPro" id="IPR001406">
    <property type="entry name" value="PsdUridine_synth_TruA"/>
</dbReference>
<dbReference type="InterPro" id="IPR020097">
    <property type="entry name" value="PsdUridine_synth_TruA_a/b_dom"/>
</dbReference>
<comment type="function">
    <text evidence="4">Formation of pseudouridine at positions 38, 39 and 40 in the anticodon stem and loop of transfer RNAs.</text>
</comment>
<dbReference type="RefSeq" id="WP_099322836.1">
    <property type="nucleotide sequence ID" value="NZ_AP023321.1"/>
</dbReference>
<evidence type="ECO:0000256" key="1">
    <source>
        <dbReference type="ARBA" id="ARBA00009375"/>
    </source>
</evidence>
<evidence type="ECO:0000313" key="10">
    <source>
        <dbReference type="Proteomes" id="UP000593890"/>
    </source>
</evidence>
<dbReference type="GO" id="GO:0003723">
    <property type="term" value="F:RNA binding"/>
    <property type="evidence" value="ECO:0007669"/>
    <property type="project" value="InterPro"/>
</dbReference>
<comment type="subunit">
    <text evidence="4">Homodimer.</text>
</comment>
<evidence type="ECO:0000313" key="9">
    <source>
        <dbReference type="EMBL" id="BCI61516.1"/>
    </source>
</evidence>
<dbReference type="InterPro" id="IPR020095">
    <property type="entry name" value="PsdUridine_synth_TruA_C"/>
</dbReference>
<dbReference type="Proteomes" id="UP000593890">
    <property type="component" value="Chromosome"/>
</dbReference>
<name>A0A7I8D3X8_9FIRM</name>
<dbReference type="PIRSF" id="PIRSF001430">
    <property type="entry name" value="tRNA_psdUrid_synth"/>
    <property type="match status" value="1"/>
</dbReference>
<accession>A0A7I8D3X8</accession>
<evidence type="ECO:0000256" key="4">
    <source>
        <dbReference type="HAMAP-Rule" id="MF_00171"/>
    </source>
</evidence>
<sequence length="263" mass="30121">MSRTLLLTLRYDGSRYHGWQVQQNAVTVQEVFQNALGDLLGTRPDLKACSRTDTGVHADMFCISFETDSRIPCGQFPQALNMRLPRDIAVYGCREVEEGFHARYHCLGKRYVYQILNTKQRNPFYEGRALHYRYPLDEKMLHQAAQQYVGQHNFSGFCSYKSTVEDTVRTVSHCSVERKGDLVTFSVQADGFLYNMVRIMVGTLLRIAQGKFRPDCIPVILEKGDRALAGPTAPAEGLYLSRVLYAFDPLEEQRVTNNFKERE</sequence>
<feature type="domain" description="Pseudouridine synthase I TruA alpha/beta" evidence="8">
    <location>
        <begin position="10"/>
        <end position="104"/>
    </location>
</feature>
<dbReference type="HAMAP" id="MF_00171">
    <property type="entry name" value="TruA"/>
    <property type="match status" value="1"/>
</dbReference>
<comment type="similarity">
    <text evidence="1 4 7">Belongs to the tRNA pseudouridine synthase TruA family.</text>
</comment>
<feature type="active site" description="Nucleophile" evidence="4 5">
    <location>
        <position position="53"/>
    </location>
</feature>
<feature type="binding site" evidence="4 6">
    <location>
        <position position="111"/>
    </location>
    <ligand>
        <name>substrate</name>
    </ligand>
</feature>
<evidence type="ECO:0000256" key="5">
    <source>
        <dbReference type="PIRSR" id="PIRSR001430-1"/>
    </source>
</evidence>
<dbReference type="PANTHER" id="PTHR11142:SF0">
    <property type="entry name" value="TRNA PSEUDOURIDINE SYNTHASE-LIKE 1"/>
    <property type="match status" value="1"/>
</dbReference>
<dbReference type="PANTHER" id="PTHR11142">
    <property type="entry name" value="PSEUDOURIDYLATE SYNTHASE"/>
    <property type="match status" value="1"/>
</dbReference>
<protein>
    <recommendedName>
        <fullName evidence="4">tRNA pseudouridine synthase A</fullName>
        <ecNumber evidence="4">5.4.99.12</ecNumber>
    </recommendedName>
    <alternativeName>
        <fullName evidence="4">tRNA pseudouridine(38-40) synthase</fullName>
    </alternativeName>
    <alternativeName>
        <fullName evidence="4">tRNA pseudouridylate synthase I</fullName>
    </alternativeName>
    <alternativeName>
        <fullName evidence="4">tRNA-uridine isomerase I</fullName>
    </alternativeName>
</protein>
<dbReference type="NCBIfam" id="TIGR00071">
    <property type="entry name" value="hisT_truA"/>
    <property type="match status" value="1"/>
</dbReference>
<dbReference type="KEGG" id="sman:C12CBH8_21550"/>
<evidence type="ECO:0000256" key="2">
    <source>
        <dbReference type="ARBA" id="ARBA00022694"/>
    </source>
</evidence>
<organism evidence="9 10">
    <name type="scientific">Solibaculum mannosilyticum</name>
    <dbReference type="NCBI Taxonomy" id="2780922"/>
    <lineage>
        <taxon>Bacteria</taxon>
        <taxon>Bacillati</taxon>
        <taxon>Bacillota</taxon>
        <taxon>Clostridia</taxon>
        <taxon>Eubacteriales</taxon>
        <taxon>Oscillospiraceae</taxon>
        <taxon>Solibaculum</taxon>
    </lineage>
</organism>
<gene>
    <name evidence="4 9" type="primary">truA</name>
    <name evidence="9" type="ORF">C12CBH8_21550</name>
</gene>
<feature type="domain" description="Pseudouridine synthase I TruA alpha/beta" evidence="8">
    <location>
        <begin position="144"/>
        <end position="245"/>
    </location>
</feature>
<dbReference type="InterPro" id="IPR020103">
    <property type="entry name" value="PsdUridine_synth_cat_dom_sf"/>
</dbReference>
<dbReference type="SUPFAM" id="SSF55120">
    <property type="entry name" value="Pseudouridine synthase"/>
    <property type="match status" value="1"/>
</dbReference>
<keyword evidence="2 4" id="KW-0819">tRNA processing</keyword>
<proteinExistence type="inferred from homology"/>
<dbReference type="InterPro" id="IPR020094">
    <property type="entry name" value="TruA/RsuA/RluB/E/F_N"/>
</dbReference>
<dbReference type="AlphaFoldDB" id="A0A7I8D3X8"/>
<comment type="caution">
    <text evidence="4">Lacks conserved residue(s) required for the propagation of feature annotation.</text>
</comment>
<keyword evidence="10" id="KW-1185">Reference proteome</keyword>
<dbReference type="EMBL" id="AP023321">
    <property type="protein sequence ID" value="BCI61516.1"/>
    <property type="molecule type" value="Genomic_DNA"/>
</dbReference>
<comment type="catalytic activity">
    <reaction evidence="4 7">
        <text>uridine(38/39/40) in tRNA = pseudouridine(38/39/40) in tRNA</text>
        <dbReference type="Rhea" id="RHEA:22376"/>
        <dbReference type="Rhea" id="RHEA-COMP:10085"/>
        <dbReference type="Rhea" id="RHEA-COMP:10087"/>
        <dbReference type="ChEBI" id="CHEBI:65314"/>
        <dbReference type="ChEBI" id="CHEBI:65315"/>
        <dbReference type="EC" id="5.4.99.12"/>
    </reaction>
</comment>
<evidence type="ECO:0000256" key="7">
    <source>
        <dbReference type="RuleBase" id="RU003792"/>
    </source>
</evidence>
<evidence type="ECO:0000256" key="6">
    <source>
        <dbReference type="PIRSR" id="PIRSR001430-2"/>
    </source>
</evidence>
<keyword evidence="3 4" id="KW-0413">Isomerase</keyword>
<dbReference type="Gene3D" id="3.30.70.660">
    <property type="entry name" value="Pseudouridine synthase I, catalytic domain, C-terminal subdomain"/>
    <property type="match status" value="1"/>
</dbReference>
<dbReference type="CDD" id="cd02570">
    <property type="entry name" value="PseudoU_synth_EcTruA"/>
    <property type="match status" value="1"/>
</dbReference>